<feature type="region of interest" description="Disordered" evidence="1">
    <location>
        <begin position="549"/>
        <end position="648"/>
    </location>
</feature>
<accession>A0ABX1A6E1</accession>
<keyword evidence="4" id="KW-1185">Reference proteome</keyword>
<feature type="transmembrane region" description="Helical" evidence="2">
    <location>
        <begin position="39"/>
        <end position="66"/>
    </location>
</feature>
<keyword evidence="2" id="KW-0472">Membrane</keyword>
<evidence type="ECO:0000313" key="3">
    <source>
        <dbReference type="EMBL" id="NJP50612.1"/>
    </source>
</evidence>
<dbReference type="Pfam" id="PF19877">
    <property type="entry name" value="DUF6350"/>
    <property type="match status" value="1"/>
</dbReference>
<feature type="compositionally biased region" description="Low complexity" evidence="1">
    <location>
        <begin position="617"/>
        <end position="631"/>
    </location>
</feature>
<comment type="caution">
    <text evidence="3">The sequence shown here is derived from an EMBL/GenBank/DDBJ whole genome shotgun (WGS) entry which is preliminary data.</text>
</comment>
<gene>
    <name evidence="3" type="ORF">HCJ93_11160</name>
</gene>
<feature type="compositionally biased region" description="Basic and acidic residues" evidence="1">
    <location>
        <begin position="458"/>
        <end position="467"/>
    </location>
</feature>
<feature type="transmembrane region" description="Helical" evidence="2">
    <location>
        <begin position="277"/>
        <end position="299"/>
    </location>
</feature>
<evidence type="ECO:0000256" key="1">
    <source>
        <dbReference type="SAM" id="MobiDB-lite"/>
    </source>
</evidence>
<feature type="transmembrane region" description="Helical" evidence="2">
    <location>
        <begin position="180"/>
        <end position="199"/>
    </location>
</feature>
<proteinExistence type="predicted"/>
<dbReference type="InterPro" id="IPR045931">
    <property type="entry name" value="DUF6350"/>
</dbReference>
<sequence>MAGVIHATARRSTRTALRARSAGHGSDLLTRLRDRRPGLAAGLLGGALAAVLGLAALAVPVMLLWISSPYPDSGPDGALHIAAALWLLAHGADLVRTDTLVGPPAPMGVPPLLLLALPAWLLHRAARDATEGGAGAAEDAPLVPGRIAGAGVVLGYLAVAAPAALFAADGMLRPDWVSTAVCVPLVAVAATGAGVWTAYGRPSGPLEQAVALVLPRDVRHLVLSAEGRPGVSARAAATAAALLLCGGGLLLVGSLIWHGGQTQGALLGLTEGWSGRFAVLLLAVALLPNALVWAAAYALGPGFLLGTGAQVTPLSAAPAPLLPPFPLLAAVPEAGAGSPLTWAVAAVPLVAGVAAGRIVGRAAVEAALDWPGLPAAMAAWTRGRTTGAAALAALLCASVLAGLAALAGGPLGPGALSGFGPVWWQAGTAALAWIGLTSTATAHLVRRRGIRALDAERTRVRRARAEAQGRTPRTTASRIGAPREEAPRSTEPGTGENSGPAEDGSGPRRRWFSRKRDRAAGDRAGRSDEASYASRIFRPDGAGDLYLPLGQAAGPAAPFDPAADAASPSDRAGLPAVPAERAPADDSDGHDDHGDRYDALRSTAAETLVPAPPAEEPAPADSVPGPESGSPPGTPSAHPRDDDPWSSP</sequence>
<dbReference type="Proteomes" id="UP000730591">
    <property type="component" value="Unassembled WGS sequence"/>
</dbReference>
<organism evidence="3 4">
    <name type="scientific">Streptomyces composti</name>
    <dbReference type="NCBI Taxonomy" id="2720025"/>
    <lineage>
        <taxon>Bacteria</taxon>
        <taxon>Bacillati</taxon>
        <taxon>Actinomycetota</taxon>
        <taxon>Actinomycetes</taxon>
        <taxon>Kitasatosporales</taxon>
        <taxon>Streptomycetaceae</taxon>
        <taxon>Streptomyces</taxon>
    </lineage>
</organism>
<feature type="transmembrane region" description="Helical" evidence="2">
    <location>
        <begin position="235"/>
        <end position="257"/>
    </location>
</feature>
<feature type="compositionally biased region" description="Basic and acidic residues" evidence="1">
    <location>
        <begin position="590"/>
        <end position="599"/>
    </location>
</feature>
<dbReference type="EMBL" id="JAATEM010000011">
    <property type="protein sequence ID" value="NJP50612.1"/>
    <property type="molecule type" value="Genomic_DNA"/>
</dbReference>
<evidence type="ECO:0008006" key="5">
    <source>
        <dbReference type="Google" id="ProtNLM"/>
    </source>
</evidence>
<name>A0ABX1A6E1_9ACTN</name>
<feature type="compositionally biased region" description="Basic residues" evidence="1">
    <location>
        <begin position="507"/>
        <end position="517"/>
    </location>
</feature>
<feature type="transmembrane region" description="Helical" evidence="2">
    <location>
        <begin position="423"/>
        <end position="445"/>
    </location>
</feature>
<feature type="transmembrane region" description="Helical" evidence="2">
    <location>
        <begin position="146"/>
        <end position="168"/>
    </location>
</feature>
<reference evidence="3 4" key="1">
    <citation type="submission" date="2020-03" db="EMBL/GenBank/DDBJ databases">
        <title>WGS of actinomycetes isolated from Thailand.</title>
        <authorList>
            <person name="Thawai C."/>
        </authorList>
    </citation>
    <scope>NUCLEOTIDE SEQUENCE [LARGE SCALE GENOMIC DNA]</scope>
    <source>
        <strain evidence="3 4">SBST2-5</strain>
    </source>
</reference>
<evidence type="ECO:0000313" key="4">
    <source>
        <dbReference type="Proteomes" id="UP000730591"/>
    </source>
</evidence>
<feature type="region of interest" description="Disordered" evidence="1">
    <location>
        <begin position="458"/>
        <end position="531"/>
    </location>
</feature>
<keyword evidence="2" id="KW-1133">Transmembrane helix</keyword>
<feature type="transmembrane region" description="Helical" evidence="2">
    <location>
        <begin position="340"/>
        <end position="359"/>
    </location>
</feature>
<feature type="compositionally biased region" description="Basic and acidic residues" evidence="1">
    <location>
        <begin position="518"/>
        <end position="529"/>
    </location>
</feature>
<keyword evidence="2" id="KW-0812">Transmembrane</keyword>
<feature type="transmembrane region" description="Helical" evidence="2">
    <location>
        <begin position="107"/>
        <end position="126"/>
    </location>
</feature>
<protein>
    <recommendedName>
        <fullName evidence="5">Integral membrane protein</fullName>
    </recommendedName>
</protein>
<feature type="compositionally biased region" description="Low complexity" evidence="1">
    <location>
        <begin position="549"/>
        <end position="573"/>
    </location>
</feature>
<feature type="compositionally biased region" description="Basic and acidic residues" evidence="1">
    <location>
        <begin position="638"/>
        <end position="648"/>
    </location>
</feature>
<feature type="transmembrane region" description="Helical" evidence="2">
    <location>
        <begin position="78"/>
        <end position="95"/>
    </location>
</feature>
<feature type="transmembrane region" description="Helical" evidence="2">
    <location>
        <begin position="387"/>
        <end position="411"/>
    </location>
</feature>
<evidence type="ECO:0000256" key="2">
    <source>
        <dbReference type="SAM" id="Phobius"/>
    </source>
</evidence>
<dbReference type="RefSeq" id="WP_167993687.1">
    <property type="nucleotide sequence ID" value="NZ_JAATEM010000011.1"/>
</dbReference>